<dbReference type="Proteomes" id="UP000189701">
    <property type="component" value="Unplaced"/>
</dbReference>
<reference evidence="2" key="2">
    <citation type="submission" date="2025-08" db="UniProtKB">
        <authorList>
            <consortium name="RefSeq"/>
        </authorList>
    </citation>
    <scope>IDENTIFICATION</scope>
    <source>
        <tissue evidence="2">Leaf</tissue>
    </source>
</reference>
<dbReference type="InterPro" id="IPR021109">
    <property type="entry name" value="Peptidase_aspartic_dom_sf"/>
</dbReference>
<dbReference type="SUPFAM" id="SSF50630">
    <property type="entry name" value="Acid proteases"/>
    <property type="match status" value="1"/>
</dbReference>
<gene>
    <name evidence="2" type="primary">LOC104232259</name>
</gene>
<proteinExistence type="predicted"/>
<name>A0A1U7X216_NICSY</name>
<evidence type="ECO:0000313" key="2">
    <source>
        <dbReference type="RefSeq" id="XP_009783711.1"/>
    </source>
</evidence>
<keyword evidence="1" id="KW-1185">Reference proteome</keyword>
<dbReference type="AlphaFoldDB" id="A0A1U7X216"/>
<accession>A0A1U7X216</accession>
<dbReference type="eggNOG" id="ENOG502SPEZ">
    <property type="taxonomic scope" value="Eukaryota"/>
</dbReference>
<sequence>MDDEPNEETLFSLDIYEDQGNDQYQISEPVIESREEIDALAVVPQVELKVYSSKWDIPTRVIAFIDTGATSSLINHVVLPEDQWVPHFKDFNTASNAILITTVVTKHPVTIEFFLGLKYRTKLLGFDVPGKDLIIGFDIYRQLRDQLQIKANGIAFKKQFRPYSEIPRLFKITNDEQIKEIEQNLIEHSCVESHKDFIKKGKHPLWKNEEFFIKLPFKKNENINPTKASHSGMNPDHLQLAKKECEELLEFDQIEPSDS</sequence>
<organism evidence="1 2">
    <name type="scientific">Nicotiana sylvestris</name>
    <name type="common">Wood tobacco</name>
    <name type="synonym">South American tobacco</name>
    <dbReference type="NCBI Taxonomy" id="4096"/>
    <lineage>
        <taxon>Eukaryota</taxon>
        <taxon>Viridiplantae</taxon>
        <taxon>Streptophyta</taxon>
        <taxon>Embryophyta</taxon>
        <taxon>Tracheophyta</taxon>
        <taxon>Spermatophyta</taxon>
        <taxon>Magnoliopsida</taxon>
        <taxon>eudicotyledons</taxon>
        <taxon>Gunneridae</taxon>
        <taxon>Pentapetalae</taxon>
        <taxon>asterids</taxon>
        <taxon>lamiids</taxon>
        <taxon>Solanales</taxon>
        <taxon>Solanaceae</taxon>
        <taxon>Nicotianoideae</taxon>
        <taxon>Nicotianeae</taxon>
        <taxon>Nicotiana</taxon>
    </lineage>
</organism>
<reference evidence="1" key="1">
    <citation type="journal article" date="2013" name="Genome Biol.">
        <title>Reference genomes and transcriptomes of Nicotiana sylvestris and Nicotiana tomentosiformis.</title>
        <authorList>
            <person name="Sierro N."/>
            <person name="Battey J.N."/>
            <person name="Ouadi S."/>
            <person name="Bovet L."/>
            <person name="Goepfert S."/>
            <person name="Bakaher N."/>
            <person name="Peitsch M.C."/>
            <person name="Ivanov N.V."/>
        </authorList>
    </citation>
    <scope>NUCLEOTIDE SEQUENCE [LARGE SCALE GENOMIC DNA]</scope>
</reference>
<dbReference type="RefSeq" id="XP_009783711.1">
    <property type="nucleotide sequence ID" value="XM_009785409.1"/>
</dbReference>
<dbReference type="OrthoDB" id="1914518at2759"/>
<protein>
    <submittedName>
        <fullName evidence="2">Uncharacterized protein LOC104232259</fullName>
    </submittedName>
</protein>
<evidence type="ECO:0000313" key="1">
    <source>
        <dbReference type="Proteomes" id="UP000189701"/>
    </source>
</evidence>